<accession>A0A8S5TXP0</accession>
<evidence type="ECO:0000313" key="1">
    <source>
        <dbReference type="EMBL" id="DAF86970.1"/>
    </source>
</evidence>
<protein>
    <submittedName>
        <fullName evidence="1">Uncharacterized protein</fullName>
    </submittedName>
</protein>
<sequence>MLMVAIVYCYINGFIYICSINIAHTIKCVTKIVFSWVNI</sequence>
<proteinExistence type="predicted"/>
<reference evidence="1" key="1">
    <citation type="journal article" date="2021" name="Proc. Natl. Acad. Sci. U.S.A.">
        <title>A Catalog of Tens of Thousands of Viruses from Human Metagenomes Reveals Hidden Associations with Chronic Diseases.</title>
        <authorList>
            <person name="Tisza M.J."/>
            <person name="Buck C.B."/>
        </authorList>
    </citation>
    <scope>NUCLEOTIDE SEQUENCE</scope>
    <source>
        <strain evidence="1">CtvBz3</strain>
    </source>
</reference>
<dbReference type="EMBL" id="BK015955">
    <property type="protein sequence ID" value="DAF86970.1"/>
    <property type="molecule type" value="Genomic_DNA"/>
</dbReference>
<organism evidence="1">
    <name type="scientific">Siphoviridae sp. ctvBz3</name>
    <dbReference type="NCBI Taxonomy" id="2825720"/>
    <lineage>
        <taxon>Viruses</taxon>
        <taxon>Duplodnaviria</taxon>
        <taxon>Heunggongvirae</taxon>
        <taxon>Uroviricota</taxon>
        <taxon>Caudoviricetes</taxon>
    </lineage>
</organism>
<name>A0A8S5TXP0_9CAUD</name>